<evidence type="ECO:0000256" key="1">
    <source>
        <dbReference type="SAM" id="Phobius"/>
    </source>
</evidence>
<reference evidence="2 3" key="1">
    <citation type="submission" date="2023-07" db="EMBL/GenBank/DDBJ databases">
        <title>Genomic Encyclopedia of Type Strains, Phase IV (KMG-IV): sequencing the most valuable type-strain genomes for metagenomic binning, comparative biology and taxonomic classification.</title>
        <authorList>
            <person name="Goeker M."/>
        </authorList>
    </citation>
    <scope>NUCLEOTIDE SEQUENCE [LARGE SCALE GENOMIC DNA]</scope>
    <source>
        <strain evidence="2 3">DSM 23494</strain>
    </source>
</reference>
<keyword evidence="3" id="KW-1185">Reference proteome</keyword>
<evidence type="ECO:0008006" key="4">
    <source>
        <dbReference type="Google" id="ProtNLM"/>
    </source>
</evidence>
<feature type="transmembrane region" description="Helical" evidence="1">
    <location>
        <begin position="51"/>
        <end position="73"/>
    </location>
</feature>
<dbReference type="EMBL" id="JAUSUB010000001">
    <property type="protein sequence ID" value="MDQ0268321.1"/>
    <property type="molecule type" value="Genomic_DNA"/>
</dbReference>
<accession>A0ABU0AAP1</accession>
<name>A0ABU0AAP1_9BACI</name>
<evidence type="ECO:0000313" key="2">
    <source>
        <dbReference type="EMBL" id="MDQ0268321.1"/>
    </source>
</evidence>
<dbReference type="RefSeq" id="WP_307470983.1">
    <property type="nucleotide sequence ID" value="NZ_JAUSUB010000001.1"/>
</dbReference>
<protein>
    <recommendedName>
        <fullName evidence="4">DUF4367 domain-containing protein</fullName>
    </recommendedName>
</protein>
<proteinExistence type="predicted"/>
<comment type="caution">
    <text evidence="2">The sequence shown here is derived from an EMBL/GenBank/DDBJ whole genome shotgun (WGS) entry which is preliminary data.</text>
</comment>
<keyword evidence="1" id="KW-1133">Transmembrane helix</keyword>
<sequence length="255" mass="29337">MKNSHEDKGYLSHSLKQMDSQMEWTRIRKGQLGAKLVQQITRENKKQRKRLWVAPTLSFSFAAFALIFIATILSSSITTNQDSNSPILQEGIHFNYEKNHNNQREPVLTEQGREQSVYPLDADQTIDTIIGEPNITLAITNIDGKQQIESQAFYLTTTAGRMISVHTQSHSQPINQWVEAFLPHKHFPSKSYTAYEVDIAGQHGVIQLNNDVNHGSSERLTVITDKNIYYFYSSGTFYPEEMIRLAEMFDYENEW</sequence>
<evidence type="ECO:0000313" key="3">
    <source>
        <dbReference type="Proteomes" id="UP001238088"/>
    </source>
</evidence>
<dbReference type="Proteomes" id="UP001238088">
    <property type="component" value="Unassembled WGS sequence"/>
</dbReference>
<organism evidence="2 3">
    <name type="scientific">Cytobacillus purgationiresistens</name>
    <dbReference type="NCBI Taxonomy" id="863449"/>
    <lineage>
        <taxon>Bacteria</taxon>
        <taxon>Bacillati</taxon>
        <taxon>Bacillota</taxon>
        <taxon>Bacilli</taxon>
        <taxon>Bacillales</taxon>
        <taxon>Bacillaceae</taxon>
        <taxon>Cytobacillus</taxon>
    </lineage>
</organism>
<gene>
    <name evidence="2" type="ORF">J2S17_000190</name>
</gene>
<keyword evidence="1" id="KW-0812">Transmembrane</keyword>
<keyword evidence="1" id="KW-0472">Membrane</keyword>